<dbReference type="AlphaFoldDB" id="A0ABC9W2G3"/>
<gene>
    <name evidence="2" type="ORF">GRJ2_000289000</name>
</gene>
<comment type="caution">
    <text evidence="2">The sequence shown here is derived from an EMBL/GenBank/DDBJ whole genome shotgun (WGS) entry which is preliminary data.</text>
</comment>
<evidence type="ECO:0000313" key="2">
    <source>
        <dbReference type="EMBL" id="GAB0178237.1"/>
    </source>
</evidence>
<accession>A0ABC9W2G3</accession>
<organism evidence="2 3">
    <name type="scientific">Grus japonensis</name>
    <name type="common">Japanese crane</name>
    <name type="synonym">Red-crowned crane</name>
    <dbReference type="NCBI Taxonomy" id="30415"/>
    <lineage>
        <taxon>Eukaryota</taxon>
        <taxon>Metazoa</taxon>
        <taxon>Chordata</taxon>
        <taxon>Craniata</taxon>
        <taxon>Vertebrata</taxon>
        <taxon>Euteleostomi</taxon>
        <taxon>Archelosauria</taxon>
        <taxon>Archosauria</taxon>
        <taxon>Dinosauria</taxon>
        <taxon>Saurischia</taxon>
        <taxon>Theropoda</taxon>
        <taxon>Coelurosauria</taxon>
        <taxon>Aves</taxon>
        <taxon>Neognathae</taxon>
        <taxon>Neoaves</taxon>
        <taxon>Gruiformes</taxon>
        <taxon>Gruidae</taxon>
        <taxon>Grus</taxon>
    </lineage>
</organism>
<feature type="region of interest" description="Disordered" evidence="1">
    <location>
        <begin position="1"/>
        <end position="32"/>
    </location>
</feature>
<name>A0ABC9W2G3_GRUJA</name>
<proteinExistence type="predicted"/>
<feature type="compositionally biased region" description="Basic and acidic residues" evidence="1">
    <location>
        <begin position="1"/>
        <end position="15"/>
    </location>
</feature>
<dbReference type="PANTHER" id="PTHR33395:SF22">
    <property type="entry name" value="REVERSE TRANSCRIPTASE DOMAIN-CONTAINING PROTEIN"/>
    <property type="match status" value="1"/>
</dbReference>
<keyword evidence="3" id="KW-1185">Reference proteome</keyword>
<evidence type="ECO:0000313" key="3">
    <source>
        <dbReference type="Proteomes" id="UP001623348"/>
    </source>
</evidence>
<dbReference type="Proteomes" id="UP001623348">
    <property type="component" value="Unassembled WGS sequence"/>
</dbReference>
<dbReference type="EMBL" id="BAAFJT010000001">
    <property type="protein sequence ID" value="GAB0178237.1"/>
    <property type="molecule type" value="Genomic_DNA"/>
</dbReference>
<dbReference type="PANTHER" id="PTHR33395">
    <property type="entry name" value="TRANSCRIPTASE, PUTATIVE-RELATED-RELATED"/>
    <property type="match status" value="1"/>
</dbReference>
<sequence length="180" mass="20840">MHPNKEEVRQKHQEACVDEEGAPGQTQTQKERLQRLEARAGSLRGIQRKNVRAAREQVRKAKALIELNLTRDVKGNKKTFYRYVSDKRKMRENVGFLCKETGDLVTWVMEKDEMLNNFFASVFTSKCSSHTAQATEGKGRDWENKELPTVGQDQVHDHLRNLKVHKSMGPDQMHPRVLKE</sequence>
<evidence type="ECO:0000256" key="1">
    <source>
        <dbReference type="SAM" id="MobiDB-lite"/>
    </source>
</evidence>
<reference evidence="2 3" key="1">
    <citation type="submission" date="2024-06" db="EMBL/GenBank/DDBJ databases">
        <title>The draft genome of Grus japonensis, version 3.</title>
        <authorList>
            <person name="Nabeshima K."/>
            <person name="Suzuki S."/>
            <person name="Onuma M."/>
        </authorList>
    </citation>
    <scope>NUCLEOTIDE SEQUENCE [LARGE SCALE GENOMIC DNA]</scope>
    <source>
        <strain evidence="2 3">451A</strain>
    </source>
</reference>
<protein>
    <submittedName>
        <fullName evidence="2">Mitochondrial enolase superfamily member 1</fullName>
    </submittedName>
</protein>